<keyword evidence="1" id="KW-0808">Transferase</keyword>
<organism evidence="1 2">
    <name type="scientific">Aeromicrobium phragmitis</name>
    <dbReference type="NCBI Taxonomy" id="2478914"/>
    <lineage>
        <taxon>Bacteria</taxon>
        <taxon>Bacillati</taxon>
        <taxon>Actinomycetota</taxon>
        <taxon>Actinomycetes</taxon>
        <taxon>Propionibacteriales</taxon>
        <taxon>Nocardioidaceae</taxon>
        <taxon>Aeromicrobium</taxon>
    </lineage>
</organism>
<protein>
    <submittedName>
        <fullName evidence="1">Dephospho-CoA kinase</fullName>
    </submittedName>
</protein>
<evidence type="ECO:0000313" key="1">
    <source>
        <dbReference type="EMBL" id="RLV55211.1"/>
    </source>
</evidence>
<dbReference type="EMBL" id="RDBF01000010">
    <property type="protein sequence ID" value="RLV55211.1"/>
    <property type="molecule type" value="Genomic_DNA"/>
</dbReference>
<dbReference type="Proteomes" id="UP000282515">
    <property type="component" value="Unassembled WGS sequence"/>
</dbReference>
<dbReference type="AlphaFoldDB" id="A0A3L8PIY3"/>
<dbReference type="GO" id="GO:0016301">
    <property type="term" value="F:kinase activity"/>
    <property type="evidence" value="ECO:0007669"/>
    <property type="project" value="UniProtKB-KW"/>
</dbReference>
<name>A0A3L8PIY3_9ACTN</name>
<dbReference type="InterPro" id="IPR027417">
    <property type="entry name" value="P-loop_NTPase"/>
</dbReference>
<reference evidence="1 2" key="1">
    <citation type="submission" date="2018-10" db="EMBL/GenBank/DDBJ databases">
        <title>Aeromicrobium sp. 9W16Y-2 whole genome shotgun sequence.</title>
        <authorList>
            <person name="Li F."/>
        </authorList>
    </citation>
    <scope>NUCLEOTIDE SEQUENCE [LARGE SCALE GENOMIC DNA]</scope>
    <source>
        <strain evidence="1 2">9W16Y-2</strain>
    </source>
</reference>
<dbReference type="Gene3D" id="3.40.50.300">
    <property type="entry name" value="P-loop containing nucleotide triphosphate hydrolases"/>
    <property type="match status" value="1"/>
</dbReference>
<dbReference type="SUPFAM" id="SSF52540">
    <property type="entry name" value="P-loop containing nucleoside triphosphate hydrolases"/>
    <property type="match status" value="1"/>
</dbReference>
<gene>
    <name evidence="1" type="ORF">D9V41_12645</name>
</gene>
<comment type="caution">
    <text evidence="1">The sequence shown here is derived from an EMBL/GenBank/DDBJ whole genome shotgun (WGS) entry which is preliminary data.</text>
</comment>
<accession>A0A3L8PIY3</accession>
<keyword evidence="1" id="KW-0418">Kinase</keyword>
<proteinExistence type="predicted"/>
<evidence type="ECO:0000313" key="2">
    <source>
        <dbReference type="Proteomes" id="UP000282515"/>
    </source>
</evidence>
<sequence length="172" mass="18988">MHRALADREPACGRVRVVAVDGRSGAGKSWFAERLARRLAAPVFSLEDIYPGWRGLEATVPLVRDVLAALAVDEFGRVPRWDWEHDRPGDSIVVSPAPTLIVEGVGAGATPLRPFLSLLVWLEAPDDVRKERALARDGKTFAPWWDVWAEQERAHFSREMTAGAADLVIRAG</sequence>
<keyword evidence="2" id="KW-1185">Reference proteome</keyword>
<dbReference type="OrthoDB" id="3237545at2"/>